<proteinExistence type="predicted"/>
<dbReference type="AlphaFoldDB" id="A0A2V5IET1"/>
<keyword evidence="3" id="KW-1185">Reference proteome</keyword>
<feature type="compositionally biased region" description="Basic and acidic residues" evidence="1">
    <location>
        <begin position="17"/>
        <end position="32"/>
    </location>
</feature>
<gene>
    <name evidence="2" type="ORF">BP00DRAFT_412220</name>
</gene>
<organism evidence="2 3">
    <name type="scientific">Aspergillus indologenus CBS 114.80</name>
    <dbReference type="NCBI Taxonomy" id="1450541"/>
    <lineage>
        <taxon>Eukaryota</taxon>
        <taxon>Fungi</taxon>
        <taxon>Dikarya</taxon>
        <taxon>Ascomycota</taxon>
        <taxon>Pezizomycotina</taxon>
        <taxon>Eurotiomycetes</taxon>
        <taxon>Eurotiomycetidae</taxon>
        <taxon>Eurotiales</taxon>
        <taxon>Aspergillaceae</taxon>
        <taxon>Aspergillus</taxon>
        <taxon>Aspergillus subgen. Circumdati</taxon>
    </lineage>
</organism>
<protein>
    <submittedName>
        <fullName evidence="2">Uncharacterized protein</fullName>
    </submittedName>
</protein>
<sequence length="153" mass="17779">MGRTNQRRRAKRLAKQKAKEQAEKEAKQEAKRQAKQQVKWGKNKTPWDFSILGPFLWPLVRRLAGKWWQCHMCLGWSDNERYLRKDQAVVPLIAGLSTRFVVLSSQRHHCKRGADSCPAFRLFDIRTVQYHNITTVSARTFVSNNLAVVVTSE</sequence>
<evidence type="ECO:0000256" key="1">
    <source>
        <dbReference type="SAM" id="MobiDB-lite"/>
    </source>
</evidence>
<reference evidence="2 3" key="1">
    <citation type="submission" date="2018-02" db="EMBL/GenBank/DDBJ databases">
        <title>The genomes of Aspergillus section Nigri reveals drivers in fungal speciation.</title>
        <authorList>
            <consortium name="DOE Joint Genome Institute"/>
            <person name="Vesth T.C."/>
            <person name="Nybo J."/>
            <person name="Theobald S."/>
            <person name="Brandl J."/>
            <person name="Frisvad J.C."/>
            <person name="Nielsen K.F."/>
            <person name="Lyhne E.K."/>
            <person name="Kogle M.E."/>
            <person name="Kuo A."/>
            <person name="Riley R."/>
            <person name="Clum A."/>
            <person name="Nolan M."/>
            <person name="Lipzen A."/>
            <person name="Salamov A."/>
            <person name="Henrissat B."/>
            <person name="Wiebenga A."/>
            <person name="De vries R.P."/>
            <person name="Grigoriev I.V."/>
            <person name="Mortensen U.H."/>
            <person name="Andersen M.R."/>
            <person name="Baker S.E."/>
        </authorList>
    </citation>
    <scope>NUCLEOTIDE SEQUENCE [LARGE SCALE GENOMIC DNA]</scope>
    <source>
        <strain evidence="2 3">CBS 114.80</strain>
    </source>
</reference>
<feature type="compositionally biased region" description="Basic residues" evidence="1">
    <location>
        <begin position="1"/>
        <end position="16"/>
    </location>
</feature>
<dbReference type="Proteomes" id="UP000248817">
    <property type="component" value="Unassembled WGS sequence"/>
</dbReference>
<feature type="region of interest" description="Disordered" evidence="1">
    <location>
        <begin position="1"/>
        <end position="37"/>
    </location>
</feature>
<name>A0A2V5IET1_9EURO</name>
<evidence type="ECO:0000313" key="3">
    <source>
        <dbReference type="Proteomes" id="UP000248817"/>
    </source>
</evidence>
<evidence type="ECO:0000313" key="2">
    <source>
        <dbReference type="EMBL" id="PYI35265.1"/>
    </source>
</evidence>
<dbReference type="EMBL" id="KZ825470">
    <property type="protein sequence ID" value="PYI35265.1"/>
    <property type="molecule type" value="Genomic_DNA"/>
</dbReference>
<accession>A0A2V5IET1</accession>